<dbReference type="AlphaFoldDB" id="A0A9N9NN28"/>
<gene>
    <name evidence="2" type="ORF">FMOSSE_LOCUS16779</name>
</gene>
<accession>A0A9N9NN28</accession>
<evidence type="ECO:0000256" key="1">
    <source>
        <dbReference type="SAM" id="MobiDB-lite"/>
    </source>
</evidence>
<keyword evidence="3" id="KW-1185">Reference proteome</keyword>
<protein>
    <submittedName>
        <fullName evidence="2">3068_t:CDS:1</fullName>
    </submittedName>
</protein>
<name>A0A9N9NN28_FUNMO</name>
<feature type="non-terminal residue" evidence="2">
    <location>
        <position position="1"/>
    </location>
</feature>
<proteinExistence type="predicted"/>
<evidence type="ECO:0000313" key="3">
    <source>
        <dbReference type="Proteomes" id="UP000789375"/>
    </source>
</evidence>
<evidence type="ECO:0000313" key="2">
    <source>
        <dbReference type="EMBL" id="CAG8753519.1"/>
    </source>
</evidence>
<organism evidence="2 3">
    <name type="scientific">Funneliformis mosseae</name>
    <name type="common">Endomycorrhizal fungus</name>
    <name type="synonym">Glomus mosseae</name>
    <dbReference type="NCBI Taxonomy" id="27381"/>
    <lineage>
        <taxon>Eukaryota</taxon>
        <taxon>Fungi</taxon>
        <taxon>Fungi incertae sedis</taxon>
        <taxon>Mucoromycota</taxon>
        <taxon>Glomeromycotina</taxon>
        <taxon>Glomeromycetes</taxon>
        <taxon>Glomerales</taxon>
        <taxon>Glomeraceae</taxon>
        <taxon>Funneliformis</taxon>
    </lineage>
</organism>
<sequence>GGWESDLKSQCIKGTTTNEHPGYIEPREGSNCTIPPPGGWESDLKSQCIKGKTS</sequence>
<dbReference type="Proteomes" id="UP000789375">
    <property type="component" value="Unassembled WGS sequence"/>
</dbReference>
<feature type="non-terminal residue" evidence="2">
    <location>
        <position position="54"/>
    </location>
</feature>
<feature type="region of interest" description="Disordered" evidence="1">
    <location>
        <begin position="1"/>
        <end position="54"/>
    </location>
</feature>
<comment type="caution">
    <text evidence="2">The sequence shown here is derived from an EMBL/GenBank/DDBJ whole genome shotgun (WGS) entry which is preliminary data.</text>
</comment>
<dbReference type="EMBL" id="CAJVPP010026316">
    <property type="protein sequence ID" value="CAG8753519.1"/>
    <property type="molecule type" value="Genomic_DNA"/>
</dbReference>
<reference evidence="2" key="1">
    <citation type="submission" date="2021-06" db="EMBL/GenBank/DDBJ databases">
        <authorList>
            <person name="Kallberg Y."/>
            <person name="Tangrot J."/>
            <person name="Rosling A."/>
        </authorList>
    </citation>
    <scope>NUCLEOTIDE SEQUENCE</scope>
    <source>
        <strain evidence="2">87-6 pot B 2015</strain>
    </source>
</reference>